<name>A0A562SFH2_9BACT</name>
<comment type="catalytic activity">
    <reaction evidence="9">
        <text>3 propionate 3-nitronate + 3 O2 + H2O = 3 3-oxopropanoate + 2 nitrate + nitrite + H2O2 + 3 H(+)</text>
        <dbReference type="Rhea" id="RHEA:57332"/>
        <dbReference type="ChEBI" id="CHEBI:15377"/>
        <dbReference type="ChEBI" id="CHEBI:15378"/>
        <dbReference type="ChEBI" id="CHEBI:15379"/>
        <dbReference type="ChEBI" id="CHEBI:16240"/>
        <dbReference type="ChEBI" id="CHEBI:16301"/>
        <dbReference type="ChEBI" id="CHEBI:17632"/>
        <dbReference type="ChEBI" id="CHEBI:33190"/>
        <dbReference type="ChEBI" id="CHEBI:136067"/>
    </reaction>
</comment>
<accession>A0A562SFH2</accession>
<organism evidence="10 11">
    <name type="scientific">Lacibacter cauensis</name>
    <dbReference type="NCBI Taxonomy" id="510947"/>
    <lineage>
        <taxon>Bacteria</taxon>
        <taxon>Pseudomonadati</taxon>
        <taxon>Bacteroidota</taxon>
        <taxon>Chitinophagia</taxon>
        <taxon>Chitinophagales</taxon>
        <taxon>Chitinophagaceae</taxon>
        <taxon>Lacibacter</taxon>
    </lineage>
</organism>
<dbReference type="EMBL" id="VLLE01000005">
    <property type="protein sequence ID" value="TWI80121.1"/>
    <property type="molecule type" value="Genomic_DNA"/>
</dbReference>
<keyword evidence="7 10" id="KW-0503">Monooxygenase</keyword>
<dbReference type="GO" id="GO:0009636">
    <property type="term" value="P:response to toxic substance"/>
    <property type="evidence" value="ECO:0007669"/>
    <property type="project" value="UniProtKB-KW"/>
</dbReference>
<dbReference type="Gene3D" id="3.20.20.70">
    <property type="entry name" value="Aldolase class I"/>
    <property type="match status" value="1"/>
</dbReference>
<keyword evidence="5" id="KW-0288">FMN</keyword>
<evidence type="ECO:0000256" key="3">
    <source>
        <dbReference type="ARBA" id="ARBA00022575"/>
    </source>
</evidence>
<evidence type="ECO:0000256" key="9">
    <source>
        <dbReference type="ARBA" id="ARBA00049401"/>
    </source>
</evidence>
<keyword evidence="3" id="KW-0216">Detoxification</keyword>
<evidence type="ECO:0000256" key="6">
    <source>
        <dbReference type="ARBA" id="ARBA00023002"/>
    </source>
</evidence>
<evidence type="ECO:0000313" key="10">
    <source>
        <dbReference type="EMBL" id="TWI80121.1"/>
    </source>
</evidence>
<dbReference type="InterPro" id="IPR004136">
    <property type="entry name" value="NMO"/>
</dbReference>
<evidence type="ECO:0000313" key="11">
    <source>
        <dbReference type="Proteomes" id="UP000316167"/>
    </source>
</evidence>
<evidence type="ECO:0000256" key="2">
    <source>
        <dbReference type="ARBA" id="ARBA00009881"/>
    </source>
</evidence>
<dbReference type="GO" id="GO:0018580">
    <property type="term" value="F:nitronate monooxygenase activity"/>
    <property type="evidence" value="ECO:0007669"/>
    <property type="project" value="InterPro"/>
</dbReference>
<keyword evidence="6" id="KW-0560">Oxidoreductase</keyword>
<dbReference type="CDD" id="cd04730">
    <property type="entry name" value="NPD_like"/>
    <property type="match status" value="1"/>
</dbReference>
<gene>
    <name evidence="10" type="ORF">IQ13_2790</name>
</gene>
<proteinExistence type="inferred from homology"/>
<evidence type="ECO:0000256" key="4">
    <source>
        <dbReference type="ARBA" id="ARBA00022630"/>
    </source>
</evidence>
<dbReference type="InterPro" id="IPR013785">
    <property type="entry name" value="Aldolase_TIM"/>
</dbReference>
<dbReference type="PANTHER" id="PTHR42747">
    <property type="entry name" value="NITRONATE MONOOXYGENASE-RELATED"/>
    <property type="match status" value="1"/>
</dbReference>
<comment type="cofactor">
    <cofactor evidence="1">
        <name>FMN</name>
        <dbReference type="ChEBI" id="CHEBI:58210"/>
    </cofactor>
</comment>
<evidence type="ECO:0000256" key="1">
    <source>
        <dbReference type="ARBA" id="ARBA00001917"/>
    </source>
</evidence>
<dbReference type="OrthoDB" id="9778912at2"/>
<keyword evidence="11" id="KW-1185">Reference proteome</keyword>
<reference evidence="10 11" key="1">
    <citation type="journal article" date="2015" name="Stand. Genomic Sci.">
        <title>Genomic Encyclopedia of Bacterial and Archaeal Type Strains, Phase III: the genomes of soil and plant-associated and newly described type strains.</title>
        <authorList>
            <person name="Whitman W.B."/>
            <person name="Woyke T."/>
            <person name="Klenk H.P."/>
            <person name="Zhou Y."/>
            <person name="Lilburn T.G."/>
            <person name="Beck B.J."/>
            <person name="De Vos P."/>
            <person name="Vandamme P."/>
            <person name="Eisen J.A."/>
            <person name="Garrity G."/>
            <person name="Hugenholtz P."/>
            <person name="Kyrpides N.C."/>
        </authorList>
    </citation>
    <scope>NUCLEOTIDE SEQUENCE [LARGE SCALE GENOMIC DNA]</scope>
    <source>
        <strain evidence="10 11">CGMCC 1.7271</strain>
    </source>
</reference>
<sequence>MTRKKDIAPILKIQHPILQGPFGGGLSSSRLVAAVSNAGGLGGYGAYQLEPLQITEVIKEIRELTNKPFNINLWVNDADANASDLNDVEFENVAAVFKPYFEELNIPLPRKPQNVTSKFEKQVEVLLSQQPAVFSFVFGIPSRDILIECSKRQIATIGAATTLDEALALEDAGVDLIVASGFEAGGHRPSFIQTPELSLHGTFTLVHQLSSKVKVPLIAAGGIVDAKSIEAAFKLGASGVQIGTAFLACQESGASNEYREVLFSDRAKYTSLTNVFTGRLARGISGRVGNDLRSVAEVLPFPLQSVFLSPLRKAAIEQGRTELLTFWAGQNAMSLKHKTVKDFFDSIIPVLKS</sequence>
<comment type="similarity">
    <text evidence="2">Belongs to the nitronate monooxygenase family. NMO class I subfamily.</text>
</comment>
<evidence type="ECO:0000256" key="5">
    <source>
        <dbReference type="ARBA" id="ARBA00022643"/>
    </source>
</evidence>
<dbReference type="SUPFAM" id="SSF51412">
    <property type="entry name" value="Inosine monophosphate dehydrogenase (IMPDH)"/>
    <property type="match status" value="1"/>
</dbReference>
<dbReference type="PANTHER" id="PTHR42747:SF3">
    <property type="entry name" value="NITRONATE MONOOXYGENASE-RELATED"/>
    <property type="match status" value="1"/>
</dbReference>
<protein>
    <recommendedName>
        <fullName evidence="8">Propionate 3-nitronate monooxygenase</fullName>
    </recommendedName>
</protein>
<dbReference type="Proteomes" id="UP000316167">
    <property type="component" value="Unassembled WGS sequence"/>
</dbReference>
<evidence type="ECO:0000256" key="7">
    <source>
        <dbReference type="ARBA" id="ARBA00023033"/>
    </source>
</evidence>
<comment type="caution">
    <text evidence="10">The sequence shown here is derived from an EMBL/GenBank/DDBJ whole genome shotgun (WGS) entry which is preliminary data.</text>
</comment>
<evidence type="ECO:0000256" key="8">
    <source>
        <dbReference type="ARBA" id="ARBA00031155"/>
    </source>
</evidence>
<keyword evidence="4" id="KW-0285">Flavoprotein</keyword>
<dbReference type="Pfam" id="PF03060">
    <property type="entry name" value="NMO"/>
    <property type="match status" value="1"/>
</dbReference>
<dbReference type="AlphaFoldDB" id="A0A562SFH2"/>